<keyword evidence="5" id="KW-1185">Reference proteome</keyword>
<feature type="transmembrane region" description="Helical" evidence="1">
    <location>
        <begin position="411"/>
        <end position="437"/>
    </location>
</feature>
<accession>A0A3M0DQA0</accession>
<keyword evidence="1" id="KW-0472">Membrane</keyword>
<keyword evidence="1" id="KW-1133">Transmembrane helix</keyword>
<dbReference type="KEGG" id="haer:DU502_03505"/>
<feature type="transmembrane region" description="Helical" evidence="1">
    <location>
        <begin position="478"/>
        <end position="498"/>
    </location>
</feature>
<dbReference type="EMBL" id="CP034145">
    <property type="protein sequence ID" value="AZH24505.1"/>
    <property type="molecule type" value="Genomic_DNA"/>
</dbReference>
<reference evidence="3 4" key="1">
    <citation type="journal article" date="2015" name="Stand. Genomic Sci.">
        <title>Genomic Encyclopedia of Bacterial and Archaeal Type Strains, Phase III: the genomes of soil and plant-associated and newly described type strains.</title>
        <authorList>
            <person name="Whitman W.B."/>
            <person name="Woyke T."/>
            <person name="Klenk H.P."/>
            <person name="Zhou Y."/>
            <person name="Lilburn T.G."/>
            <person name="Beck B.J."/>
            <person name="De Vos P."/>
            <person name="Vandamme P."/>
            <person name="Eisen J.A."/>
            <person name="Garrity G."/>
            <person name="Hugenholtz P."/>
            <person name="Kyrpides N.C."/>
        </authorList>
    </citation>
    <scope>NUCLEOTIDE SEQUENCE [LARGE SCALE GENOMIC DNA]</scope>
    <source>
        <strain evidence="3 4">CGMCC 1.10124</strain>
    </source>
</reference>
<evidence type="ECO:0000256" key="1">
    <source>
        <dbReference type="SAM" id="Phobius"/>
    </source>
</evidence>
<dbReference type="RefSeq" id="WP_124897005.1">
    <property type="nucleotide sequence ID" value="NZ_CP034145.1"/>
</dbReference>
<feature type="transmembrane region" description="Helical" evidence="1">
    <location>
        <begin position="82"/>
        <end position="100"/>
    </location>
</feature>
<organism evidence="3 4">
    <name type="scientific">Haloplanus aerogenes</name>
    <dbReference type="NCBI Taxonomy" id="660522"/>
    <lineage>
        <taxon>Archaea</taxon>
        <taxon>Methanobacteriati</taxon>
        <taxon>Methanobacteriota</taxon>
        <taxon>Stenosarchaea group</taxon>
        <taxon>Halobacteria</taxon>
        <taxon>Halobacteriales</taxon>
        <taxon>Haloferacaceae</taxon>
        <taxon>Haloplanus</taxon>
    </lineage>
</organism>
<dbReference type="AlphaFoldDB" id="A0A3M0DQA0"/>
<dbReference type="Proteomes" id="UP000282007">
    <property type="component" value="Chromosome"/>
</dbReference>
<sequence length="528" mass="56614">MDLVSIRRVLDSPAPLLGGSALVDLVVRLPEDVLAPLVSVTGGFLGSPAVGFVTTWVMFAVALYTFCHLAYDHVDVLPADAVGFRTVFTACAVALAVGILRVDRFVVLFLLFLPGLFLSGGALLGYLVRYHEWDVTDDAGRGVSLIQFVTPHADDTASELATDLAYDGWLGRLAATCYVLALTAILGLPILFAAFATHVLLYAFPIPDLLFLGWASAVRVLPRLDIGPNRPRVLRLEFAFDRFLIDTIEHATRCIQGMIVTGFVFFGLLFAAGYLFVAVTAIGPVAVEMVGFVVGIEGTLLLWAWGGALLTTTFAGCHGLWVWIRELRRLPQFLDIWEGRTLAADDRTPSRVTGFVAVSLVCWLSTAAFVVDGVLGYRQYAVLWPALVLVGIWTIHHTVRRSAQPVTVEHGWITAGLVVQPVAFVAGTSAGSVAAALSDPDALLSVLTPPIAVAILLLIVAAIPVVTRYDDAGDGTRYGIVGLLFVLGCLAAGGSTVVPPPYRFAALVLWAMGWGFAVFLGAVRYFDL</sequence>
<dbReference type="OrthoDB" id="307760at2157"/>
<feature type="transmembrane region" description="Helical" evidence="1">
    <location>
        <begin position="504"/>
        <end position="526"/>
    </location>
</feature>
<dbReference type="GeneID" id="38470321"/>
<reference evidence="2 5" key="2">
    <citation type="submission" date="2018-07" db="EMBL/GenBank/DDBJ databases">
        <title>Genome sequences of Haloplanus aerogenes JCM 16430T.</title>
        <authorList>
            <person name="Kim Y.B."/>
            <person name="Roh S.W."/>
        </authorList>
    </citation>
    <scope>NUCLEOTIDE SEQUENCE [LARGE SCALE GENOMIC DNA]</scope>
    <source>
        <strain evidence="2 5">JCM 16430</strain>
    </source>
</reference>
<reference evidence="3" key="3">
    <citation type="submission" date="2018-10" db="EMBL/GenBank/DDBJ databases">
        <authorList>
            <person name="Whitman W."/>
            <person name="Huntemann M."/>
            <person name="Clum A."/>
            <person name="Pillay M."/>
            <person name="Palaniappan K."/>
            <person name="Varghese N."/>
            <person name="Mikhailova N."/>
            <person name="Stamatis D."/>
            <person name="Reddy T."/>
            <person name="Daum C."/>
            <person name="Shapiro N."/>
            <person name="Ivanova N."/>
            <person name="Kyrpides N."/>
            <person name="Woyke T."/>
        </authorList>
    </citation>
    <scope>NUCLEOTIDE SEQUENCE</scope>
    <source>
        <strain evidence="3">CGMCC 1.10124</strain>
    </source>
</reference>
<name>A0A3M0DQA0_9EURY</name>
<feature type="transmembrane region" description="Helical" evidence="1">
    <location>
        <begin position="377"/>
        <end position="399"/>
    </location>
</feature>
<proteinExistence type="predicted"/>
<feature type="transmembrane region" description="Helical" evidence="1">
    <location>
        <begin position="443"/>
        <end position="466"/>
    </location>
</feature>
<feature type="transmembrane region" description="Helical" evidence="1">
    <location>
        <begin position="259"/>
        <end position="282"/>
    </location>
</feature>
<feature type="transmembrane region" description="Helical" evidence="1">
    <location>
        <begin position="173"/>
        <end position="196"/>
    </location>
</feature>
<feature type="transmembrane region" description="Helical" evidence="1">
    <location>
        <begin position="352"/>
        <end position="371"/>
    </location>
</feature>
<dbReference type="Proteomes" id="UP000277326">
    <property type="component" value="Unassembled WGS sequence"/>
</dbReference>
<keyword evidence="1" id="KW-0812">Transmembrane</keyword>
<feature type="transmembrane region" description="Helical" evidence="1">
    <location>
        <begin position="49"/>
        <end position="70"/>
    </location>
</feature>
<evidence type="ECO:0000313" key="5">
    <source>
        <dbReference type="Proteomes" id="UP000282007"/>
    </source>
</evidence>
<dbReference type="EMBL" id="REFS01000002">
    <property type="protein sequence ID" value="RMB23847.1"/>
    <property type="molecule type" value="Genomic_DNA"/>
</dbReference>
<feature type="transmembrane region" description="Helical" evidence="1">
    <location>
        <begin position="106"/>
        <end position="128"/>
    </location>
</feature>
<evidence type="ECO:0000313" key="4">
    <source>
        <dbReference type="Proteomes" id="UP000277326"/>
    </source>
</evidence>
<evidence type="ECO:0000313" key="3">
    <source>
        <dbReference type="EMBL" id="RMB23847.1"/>
    </source>
</evidence>
<gene>
    <name evidence="3" type="ORF">ATH50_1077</name>
    <name evidence="2" type="ORF">DU502_03505</name>
</gene>
<feature type="transmembrane region" description="Helical" evidence="1">
    <location>
        <begin position="302"/>
        <end position="324"/>
    </location>
</feature>
<evidence type="ECO:0000313" key="2">
    <source>
        <dbReference type="EMBL" id="AZH24505.1"/>
    </source>
</evidence>
<protein>
    <submittedName>
        <fullName evidence="3">Uncharacterized protein</fullName>
    </submittedName>
</protein>